<feature type="coiled-coil region" evidence="2">
    <location>
        <begin position="311"/>
        <end position="338"/>
    </location>
</feature>
<accession>A0AAV9P6I4</accession>
<keyword evidence="2" id="KW-0175">Coiled coil</keyword>
<feature type="region of interest" description="Disordered" evidence="3">
    <location>
        <begin position="550"/>
        <end position="591"/>
    </location>
</feature>
<dbReference type="Gene3D" id="4.10.240.10">
    <property type="entry name" value="Zn(2)-C6 fungal-type DNA-binding domain"/>
    <property type="match status" value="1"/>
</dbReference>
<feature type="compositionally biased region" description="Polar residues" evidence="3">
    <location>
        <begin position="243"/>
        <end position="252"/>
    </location>
</feature>
<protein>
    <recommendedName>
        <fullName evidence="4">Zn(2)-C6 fungal-type domain-containing protein</fullName>
    </recommendedName>
</protein>
<proteinExistence type="predicted"/>
<evidence type="ECO:0000313" key="6">
    <source>
        <dbReference type="Proteomes" id="UP001337655"/>
    </source>
</evidence>
<evidence type="ECO:0000313" key="5">
    <source>
        <dbReference type="EMBL" id="KAK5168631.1"/>
    </source>
</evidence>
<dbReference type="GO" id="GO:0000981">
    <property type="term" value="F:DNA-binding transcription factor activity, RNA polymerase II-specific"/>
    <property type="evidence" value="ECO:0007669"/>
    <property type="project" value="InterPro"/>
</dbReference>
<feature type="region of interest" description="Disordered" evidence="3">
    <location>
        <begin position="437"/>
        <end position="498"/>
    </location>
</feature>
<feature type="compositionally biased region" description="Pro residues" evidence="3">
    <location>
        <begin position="54"/>
        <end position="85"/>
    </location>
</feature>
<comment type="caution">
    <text evidence="5">The sequence shown here is derived from an EMBL/GenBank/DDBJ whole genome shotgun (WGS) entry which is preliminary data.</text>
</comment>
<evidence type="ECO:0000256" key="3">
    <source>
        <dbReference type="SAM" id="MobiDB-lite"/>
    </source>
</evidence>
<evidence type="ECO:0000256" key="2">
    <source>
        <dbReference type="SAM" id="Coils"/>
    </source>
</evidence>
<keyword evidence="6" id="KW-1185">Reference proteome</keyword>
<name>A0AAV9P6I4_9PEZI</name>
<dbReference type="PANTHER" id="PTHR47785">
    <property type="entry name" value="ZN(II)2CYS6 TRANSCRIPTION FACTOR (EUROFUNG)-RELATED-RELATED"/>
    <property type="match status" value="1"/>
</dbReference>
<keyword evidence="1" id="KW-0539">Nucleus</keyword>
<dbReference type="Proteomes" id="UP001337655">
    <property type="component" value="Unassembled WGS sequence"/>
</dbReference>
<dbReference type="EMBL" id="JAVRRT010000009">
    <property type="protein sequence ID" value="KAK5168631.1"/>
    <property type="molecule type" value="Genomic_DNA"/>
</dbReference>
<feature type="compositionally biased region" description="Pro residues" evidence="3">
    <location>
        <begin position="193"/>
        <end position="221"/>
    </location>
</feature>
<feature type="compositionally biased region" description="Polar residues" evidence="3">
    <location>
        <begin position="40"/>
        <end position="52"/>
    </location>
</feature>
<dbReference type="Pfam" id="PF00172">
    <property type="entry name" value="Zn_clus"/>
    <property type="match status" value="1"/>
</dbReference>
<dbReference type="PROSITE" id="PS00463">
    <property type="entry name" value="ZN2_CY6_FUNGAL_1"/>
    <property type="match status" value="1"/>
</dbReference>
<feature type="compositionally biased region" description="Pro residues" evidence="3">
    <location>
        <begin position="154"/>
        <end position="174"/>
    </location>
</feature>
<dbReference type="PANTHER" id="PTHR47785:SF4">
    <property type="entry name" value="ZN(II)2CYS6 TRANSCRIPTION FACTOR (EUROFUNG)"/>
    <property type="match status" value="1"/>
</dbReference>
<dbReference type="GO" id="GO:0008270">
    <property type="term" value="F:zinc ion binding"/>
    <property type="evidence" value="ECO:0007669"/>
    <property type="project" value="InterPro"/>
</dbReference>
<dbReference type="GeneID" id="89927280"/>
<evidence type="ECO:0000259" key="4">
    <source>
        <dbReference type="PROSITE" id="PS50048"/>
    </source>
</evidence>
<feature type="domain" description="Zn(2)-C6 fungal-type" evidence="4">
    <location>
        <begin position="263"/>
        <end position="292"/>
    </location>
</feature>
<dbReference type="PROSITE" id="PS50048">
    <property type="entry name" value="ZN2_CY6_FUNGAL_2"/>
    <property type="match status" value="1"/>
</dbReference>
<feature type="region of interest" description="Disordered" evidence="3">
    <location>
        <begin position="1"/>
        <end position="254"/>
    </location>
</feature>
<organism evidence="5 6">
    <name type="scientific">Saxophila tyrrhenica</name>
    <dbReference type="NCBI Taxonomy" id="1690608"/>
    <lineage>
        <taxon>Eukaryota</taxon>
        <taxon>Fungi</taxon>
        <taxon>Dikarya</taxon>
        <taxon>Ascomycota</taxon>
        <taxon>Pezizomycotina</taxon>
        <taxon>Dothideomycetes</taxon>
        <taxon>Dothideomycetidae</taxon>
        <taxon>Mycosphaerellales</taxon>
        <taxon>Extremaceae</taxon>
        <taxon>Saxophila</taxon>
    </lineage>
</organism>
<dbReference type="InterPro" id="IPR053181">
    <property type="entry name" value="EcdB-like_regulator"/>
</dbReference>
<dbReference type="RefSeq" id="XP_064658097.1">
    <property type="nucleotide sequence ID" value="XM_064803182.1"/>
</dbReference>
<dbReference type="InterPro" id="IPR001138">
    <property type="entry name" value="Zn2Cys6_DnaBD"/>
</dbReference>
<dbReference type="AlphaFoldDB" id="A0AAV9P6I4"/>
<feature type="compositionally biased region" description="Basic and acidic residues" evidence="3">
    <location>
        <begin position="103"/>
        <end position="112"/>
    </location>
</feature>
<evidence type="ECO:0000256" key="1">
    <source>
        <dbReference type="ARBA" id="ARBA00023242"/>
    </source>
</evidence>
<sequence>MDSRRTPYAAPPPPHQHNYPPHTPVDHRPPPPPAFAQPHSTNGAPPTHQSYQYGPPPQQYPPPPQHQQPPGPSGPPGPNLPPIDPRPQHTNHNLPPLPPPRAPQHDTREGAEYHAYNNHNRSGHATPAPVNRSYSHDSAHQQRTPTTPAHPGQGPYPPSSGPDPAQQGPPPPSQPMEHGGHHGYGQPNGVPHGLPPPPAHPHGPPQHHQPPPSSHYGPPPMMENHHSYPPGPPPQDVYFPQSYGPTSSNFNTQKKKQMRATQACEQCRQRKQKCDEGNPCSFCKEGNMECQYRDTPPAKTDKNMEKLLEHMRDQTAALTRLSSNVEDLKHRLRGVEQTTMQVTNGPMQMPNETEVVERKHMVQAERNVEPAPAIAEQPLPKQMPTLEDHRTAPHKLILLWPSIKPLLKDANVPVSDSYVMEAEDRGVMRIWTRGEGIDEYDGTQPGGPASPALSDDSGDGQHSTPSPPHNIWGTGFQNTPSSEISRSEPQGWGGLKPDGTLDLDVNTINTLYDSYMKNIHVMHPMLDKQKVRKIFDNFIKRYSTGQPTLRSKFAVGNNSDSERPLKRQRSNGSTATGTMQSEHNIWRREPTERSPTNGIVWLILALGKICLHKEPLEGLAKDKAGEANVVVLHSLTGNSGLSSSSPMSVTIKPNEMSPNNTPLAQATPPGTDGFTRMDMHSRRPSMEGVHSARRNLDQVPGLAYYAKAVEVLGDQGDGNDLIHAQMFLLAGLYKGQLARVKESMSWFLMAGRAIRMLLDRYKLYNDHYWDPTGDLLKVHERGQKRIKDKRSNLIVLASWTCLQLESDILAEMHLPSSGIGDLESKLLNPHQMPDTDTESYDGLRLQGDQPHGSDGNILIYYVSQMFLRKRLNLIHKEMYGDQCLNQSLRQVKSMLEGHEEILNAWRTTLTPELQWDDDDPPPTEILPARLRAKYYGARYVINRPYLDYALHIMPHVTDGKGILENARDCNGNPRDPAEIHLFTAIGSMGDEVVWAASKRCIDAAMKSTVAFDGIPDRLIVTNIHGTAHAQFGNMLVLSAAYYNKWLSNFVDRGEFCRLLERTIAFLRKLANISPTCGIDCMILENIHRMIFGHEKHLYHNEREPPSASTSFGHST</sequence>
<gene>
    <name evidence="5" type="ORF">LTR77_005940</name>
</gene>
<feature type="compositionally biased region" description="Polar residues" evidence="3">
    <location>
        <begin position="475"/>
        <end position="488"/>
    </location>
</feature>
<dbReference type="CDD" id="cd12148">
    <property type="entry name" value="fungal_TF_MHR"/>
    <property type="match status" value="1"/>
</dbReference>
<dbReference type="SUPFAM" id="SSF57701">
    <property type="entry name" value="Zn2/Cys6 DNA-binding domain"/>
    <property type="match status" value="1"/>
</dbReference>
<feature type="compositionally biased region" description="Polar residues" evidence="3">
    <location>
        <begin position="570"/>
        <end position="583"/>
    </location>
</feature>
<dbReference type="SMART" id="SM00066">
    <property type="entry name" value="GAL4"/>
    <property type="match status" value="1"/>
</dbReference>
<reference evidence="5 6" key="1">
    <citation type="submission" date="2023-08" db="EMBL/GenBank/DDBJ databases">
        <title>Black Yeasts Isolated from many extreme environments.</title>
        <authorList>
            <person name="Coleine C."/>
            <person name="Stajich J.E."/>
            <person name="Selbmann L."/>
        </authorList>
    </citation>
    <scope>NUCLEOTIDE SEQUENCE [LARGE SCALE GENOMIC DNA]</scope>
    <source>
        <strain evidence="5 6">CCFEE 5935</strain>
    </source>
</reference>
<dbReference type="CDD" id="cd00067">
    <property type="entry name" value="GAL4"/>
    <property type="match status" value="1"/>
</dbReference>
<dbReference type="InterPro" id="IPR036864">
    <property type="entry name" value="Zn2-C6_fun-type_DNA-bd_sf"/>
</dbReference>